<dbReference type="AlphaFoldDB" id="A0A834GUU1"/>
<keyword evidence="2" id="KW-0472">Membrane</keyword>
<feature type="compositionally biased region" description="Basic and acidic residues" evidence="1">
    <location>
        <begin position="55"/>
        <end position="68"/>
    </location>
</feature>
<accession>A0A834GUU1</accession>
<evidence type="ECO:0000256" key="1">
    <source>
        <dbReference type="SAM" id="MobiDB-lite"/>
    </source>
</evidence>
<dbReference type="EMBL" id="WJXA01000007">
    <property type="protein sequence ID" value="KAF7139440.1"/>
    <property type="molecule type" value="Genomic_DNA"/>
</dbReference>
<gene>
    <name evidence="3" type="ORF">RHSIM_Rhsim07G0008000</name>
</gene>
<dbReference type="InterPro" id="IPR039145">
    <property type="entry name" value="Ribosomal_mL40_metazoa/plant"/>
</dbReference>
<dbReference type="OrthoDB" id="64875at2759"/>
<protein>
    <submittedName>
        <fullName evidence="3">Uncharacterized protein</fullName>
    </submittedName>
</protein>
<comment type="caution">
    <text evidence="3">The sequence shown here is derived from an EMBL/GenBank/DDBJ whole genome shotgun (WGS) entry which is preliminary data.</text>
</comment>
<keyword evidence="2" id="KW-1133">Transmembrane helix</keyword>
<dbReference type="PANTHER" id="PTHR13359">
    <property type="entry name" value="39S RIBOSOMAL PROTEIN L40, MITOCHONDRIAL"/>
    <property type="match status" value="1"/>
</dbReference>
<feature type="region of interest" description="Disordered" evidence="1">
    <location>
        <begin position="30"/>
        <end position="68"/>
    </location>
</feature>
<dbReference type="GO" id="GO:0005762">
    <property type="term" value="C:mitochondrial large ribosomal subunit"/>
    <property type="evidence" value="ECO:0007669"/>
    <property type="project" value="InterPro"/>
</dbReference>
<keyword evidence="4" id="KW-1185">Reference proteome</keyword>
<evidence type="ECO:0000313" key="4">
    <source>
        <dbReference type="Proteomes" id="UP000626092"/>
    </source>
</evidence>
<evidence type="ECO:0000256" key="2">
    <source>
        <dbReference type="SAM" id="Phobius"/>
    </source>
</evidence>
<dbReference type="PANTHER" id="PTHR13359:SF2">
    <property type="entry name" value="LARGE RIBOSOMAL SUBUNIT PROTEIN ML40"/>
    <property type="match status" value="1"/>
</dbReference>
<feature type="compositionally biased region" description="Basic residues" evidence="1">
    <location>
        <begin position="45"/>
        <end position="54"/>
    </location>
</feature>
<organism evidence="3 4">
    <name type="scientific">Rhododendron simsii</name>
    <name type="common">Sims's rhododendron</name>
    <dbReference type="NCBI Taxonomy" id="118357"/>
    <lineage>
        <taxon>Eukaryota</taxon>
        <taxon>Viridiplantae</taxon>
        <taxon>Streptophyta</taxon>
        <taxon>Embryophyta</taxon>
        <taxon>Tracheophyta</taxon>
        <taxon>Spermatophyta</taxon>
        <taxon>Magnoliopsida</taxon>
        <taxon>eudicotyledons</taxon>
        <taxon>Gunneridae</taxon>
        <taxon>Pentapetalae</taxon>
        <taxon>asterids</taxon>
        <taxon>Ericales</taxon>
        <taxon>Ericaceae</taxon>
        <taxon>Ericoideae</taxon>
        <taxon>Rhodoreae</taxon>
        <taxon>Rhododendron</taxon>
    </lineage>
</organism>
<keyword evidence="2" id="KW-0812">Transmembrane</keyword>
<sequence>MMRVIDVRRLKPSSVEFLTHQLIQKCSVSGTAKGKSKLKTGAPLKRSKVTTKKGKSPEDASEKGEGRRFNQFEEMVDNCLNATSPVRHLKPKEREREAEREKMGLMSKTRAKEIETMKKKKSESDTGAGVVMGPPGLDLITLGLVESDKLIKYELTVEDGRRLAKEYSRVLMRRHRARQAAESNLLRLKKEAIEALPEGLREAALVPDLTPFPVNRFMATLTPPIEGYIEKVNEAAKKSTGKEKLRILNANKIANFIFEDADDAVNMNSPIMGRTWEKLDEKVKLLKLGKELEMPKDDSGWRKPAVQESIPPHISVLLYRLCISFYSILTLLQRLDSVSGQTDFAYLQLVMINLPRVLRQLTVRLQEPGLVGHVLEDDISLVVLVIPQADEDDVAGGDPDLLVHLPPDVAQALRAVDARGLATAVSEHAEDLGVLLAVFLEDELALLIVGFVLASLAVLASLSLVLRHGWWKALDRTVPVDVLIGVRRCGYGLRF</sequence>
<dbReference type="Proteomes" id="UP000626092">
    <property type="component" value="Unassembled WGS sequence"/>
</dbReference>
<evidence type="ECO:0000313" key="3">
    <source>
        <dbReference type="EMBL" id="KAF7139440.1"/>
    </source>
</evidence>
<proteinExistence type="predicted"/>
<reference evidence="3" key="1">
    <citation type="submission" date="2019-11" db="EMBL/GenBank/DDBJ databases">
        <authorList>
            <person name="Liu Y."/>
            <person name="Hou J."/>
            <person name="Li T.-Q."/>
            <person name="Guan C.-H."/>
            <person name="Wu X."/>
            <person name="Wu H.-Z."/>
            <person name="Ling F."/>
            <person name="Zhang R."/>
            <person name="Shi X.-G."/>
            <person name="Ren J.-P."/>
            <person name="Chen E.-F."/>
            <person name="Sun J.-M."/>
        </authorList>
    </citation>
    <scope>NUCLEOTIDE SEQUENCE</scope>
    <source>
        <strain evidence="3">Adult_tree_wgs_1</strain>
        <tissue evidence="3">Leaves</tissue>
    </source>
</reference>
<feature type="transmembrane region" description="Helical" evidence="2">
    <location>
        <begin position="444"/>
        <end position="466"/>
    </location>
</feature>
<name>A0A834GUU1_RHOSS</name>